<reference evidence="3" key="1">
    <citation type="submission" date="2014-05" db="EMBL/GenBank/DDBJ databases">
        <title>Whole genome sequencing of Lactobacillus casei NRIC0644.</title>
        <authorList>
            <person name="Atarashi H."/>
            <person name="Yoshida Y."/>
            <person name="Fujimura S."/>
            <person name="Tanaka N."/>
            <person name="Shiwa Y."/>
            <person name="Yoshikawa H."/>
            <person name="Okada S."/>
            <person name="Nakagawa J."/>
        </authorList>
    </citation>
    <scope>NUCLEOTIDE SEQUENCE [LARGE SCALE GENOMIC DNA]</scope>
    <source>
        <strain evidence="3">NRIC0644</strain>
    </source>
</reference>
<accession>A0A0C9PLE9</accession>
<protein>
    <submittedName>
        <fullName evidence="2">Alpha/beta hydrolase superfamily protein</fullName>
    </submittedName>
</protein>
<evidence type="ECO:0000313" key="3">
    <source>
        <dbReference type="Proteomes" id="UP000032552"/>
    </source>
</evidence>
<dbReference type="GeneID" id="57089021"/>
<feature type="region of interest" description="Disordered" evidence="1">
    <location>
        <begin position="274"/>
        <end position="300"/>
    </location>
</feature>
<proteinExistence type="predicted"/>
<name>A0A0C9PLE9_LACPA</name>
<comment type="caution">
    <text evidence="2">The sequence shown here is derived from an EMBL/GenBank/DDBJ whole genome shotgun (WGS) entry which is preliminary data.</text>
</comment>
<dbReference type="Pfam" id="PF06028">
    <property type="entry name" value="DUF915"/>
    <property type="match status" value="1"/>
</dbReference>
<organism evidence="2 3">
    <name type="scientific">Lacticaseibacillus paracasei NRIC 0644</name>
    <dbReference type="NCBI Taxonomy" id="1435038"/>
    <lineage>
        <taxon>Bacteria</taxon>
        <taxon>Bacillati</taxon>
        <taxon>Bacillota</taxon>
        <taxon>Bacilli</taxon>
        <taxon>Lactobacillales</taxon>
        <taxon>Lactobacillaceae</taxon>
        <taxon>Lacticaseibacillus</taxon>
    </lineage>
</organism>
<dbReference type="InterPro" id="IPR010315">
    <property type="entry name" value="DUF915_hydro-like"/>
</dbReference>
<dbReference type="Proteomes" id="UP000032552">
    <property type="component" value="Unassembled WGS sequence"/>
</dbReference>
<dbReference type="EMBL" id="BAYM01000017">
    <property type="protein sequence ID" value="GAN35756.1"/>
    <property type="molecule type" value="Genomic_DNA"/>
</dbReference>
<dbReference type="SMR" id="A0A0C9PLE9"/>
<feature type="compositionally biased region" description="Gly residues" evidence="1">
    <location>
        <begin position="280"/>
        <end position="291"/>
    </location>
</feature>
<dbReference type="Gene3D" id="3.40.50.1820">
    <property type="entry name" value="alpha/beta hydrolase"/>
    <property type="match status" value="1"/>
</dbReference>
<evidence type="ECO:0000313" key="2">
    <source>
        <dbReference type="EMBL" id="GAN35756.1"/>
    </source>
</evidence>
<sequence length="300" mass="33154">MIKHWRKWLLLLVSVLAVTAIMLPATSWMEQNVKSARVVHNSRMQPIILIPGSSATEDRFNTLITQLNAQTTGHSLLKITVKTNGTLTYSGKIAARDTEPYIVVAFENNKDGYNNIKKQAAWFNIAFKQLAKTYNFNRFRGIGHSNGGLIFTLFLEKYYSDSDVRMTRLMTIGTPYNLEESNPDNRTQMLNDLITSRNKLPSSLTVYSIAGTENLDGDGTVPIESVEAGKYIFQNQVAHYTQITVSGDEAGHSSLPQNRQIVNLISQYMVATPNQQGIRPGQGGSGRGVGQAPGDTGQNP</sequence>
<keyword evidence="2" id="KW-0378">Hydrolase</keyword>
<dbReference type="AlphaFoldDB" id="A0A0C9PLE9"/>
<dbReference type="RefSeq" id="WP_003563091.1">
    <property type="nucleotide sequence ID" value="NZ_BAYM01000017.1"/>
</dbReference>
<dbReference type="GO" id="GO:0016787">
    <property type="term" value="F:hydrolase activity"/>
    <property type="evidence" value="ECO:0007669"/>
    <property type="project" value="UniProtKB-KW"/>
</dbReference>
<dbReference type="SUPFAM" id="SSF53474">
    <property type="entry name" value="alpha/beta-Hydrolases"/>
    <property type="match status" value="1"/>
</dbReference>
<evidence type="ECO:0000256" key="1">
    <source>
        <dbReference type="SAM" id="MobiDB-lite"/>
    </source>
</evidence>
<gene>
    <name evidence="2" type="ORF">LC0644_0345</name>
</gene>
<dbReference type="InterPro" id="IPR029058">
    <property type="entry name" value="AB_hydrolase_fold"/>
</dbReference>